<dbReference type="eggNOG" id="KOG1439">
    <property type="taxonomic scope" value="Eukaryota"/>
</dbReference>
<dbReference type="PANTHER" id="PTHR11787:SF8">
    <property type="entry name" value="RAB GDP DISSOCIATION INHIBITOR"/>
    <property type="match status" value="1"/>
</dbReference>
<dbReference type="SUPFAM" id="SSF54373">
    <property type="entry name" value="FAD-linked reductases, C-terminal domain"/>
    <property type="match status" value="1"/>
</dbReference>
<evidence type="ECO:0000256" key="1">
    <source>
        <dbReference type="ARBA" id="ARBA00005593"/>
    </source>
</evidence>
<dbReference type="PRINTS" id="PR00891">
    <property type="entry name" value="RABGDIREP"/>
</dbReference>
<dbReference type="InterPro" id="IPR000806">
    <property type="entry name" value="RabGDI"/>
</dbReference>
<dbReference type="InParanoid" id="D2VFY3"/>
<protein>
    <recommendedName>
        <fullName evidence="2">Rab GDP dissociation inhibitor</fullName>
    </recommendedName>
</protein>
<comment type="similarity">
    <text evidence="1 2">Belongs to the Rab GDI family.</text>
</comment>
<dbReference type="RefSeq" id="XP_002676905.1">
    <property type="nucleotide sequence ID" value="XM_002676859.1"/>
</dbReference>
<reference evidence="3 4" key="1">
    <citation type="journal article" date="2010" name="Cell">
        <title>The genome of Naegleria gruberi illuminates early eukaryotic versatility.</title>
        <authorList>
            <person name="Fritz-Laylin L.K."/>
            <person name="Prochnik S.E."/>
            <person name="Ginger M.L."/>
            <person name="Dacks J.B."/>
            <person name="Carpenter M.L."/>
            <person name="Field M.C."/>
            <person name="Kuo A."/>
            <person name="Paredez A."/>
            <person name="Chapman J."/>
            <person name="Pham J."/>
            <person name="Shu S."/>
            <person name="Neupane R."/>
            <person name="Cipriano M."/>
            <person name="Mancuso J."/>
            <person name="Tu H."/>
            <person name="Salamov A."/>
            <person name="Lindquist E."/>
            <person name="Shapiro H."/>
            <person name="Lucas S."/>
            <person name="Grigoriev I.V."/>
            <person name="Cande W.Z."/>
            <person name="Fulton C."/>
            <person name="Rokhsar D.S."/>
            <person name="Dawson S.C."/>
        </authorList>
    </citation>
    <scope>NUCLEOTIDE SEQUENCE [LARGE SCALE GENOMIC DNA]</scope>
    <source>
        <strain evidence="3 4">NEG-M</strain>
    </source>
</reference>
<name>D2VFY3_NAEGR</name>
<accession>D2VFY3</accession>
<dbReference type="OrthoDB" id="9446342at2759"/>
<dbReference type="EMBL" id="GG738869">
    <property type="protein sequence ID" value="EFC44161.1"/>
    <property type="molecule type" value="Genomic_DNA"/>
</dbReference>
<dbReference type="PRINTS" id="PR00892">
    <property type="entry name" value="RABGDI"/>
</dbReference>
<dbReference type="GO" id="GO:0015031">
    <property type="term" value="P:protein transport"/>
    <property type="evidence" value="ECO:0007669"/>
    <property type="project" value="InterPro"/>
</dbReference>
<dbReference type="GO" id="GO:0005737">
    <property type="term" value="C:cytoplasm"/>
    <property type="evidence" value="ECO:0007669"/>
    <property type="project" value="TreeGrafter"/>
</dbReference>
<sequence>MESEYDIVVLGTGLTESILAALMTLKGYKVLIRDRNKYYGGEIASLNLNQMFEMLKGDSSVPPIELGSSKDYNIDLIPKLALSSGKLVKILRSLGVIRMGIELSPIDSAFVYHENSFVKIPIQHYEIIHSPLVTGSNPIQAKNLLNFLSNYNQNDPTTHQGLDCSKLCIGNVFEHFNVDEETINYLGHVVGMYSDDSFVNETACEFIEKVSLYEESLNENGKSPFLYPKYGLGELTQVLNRFSVLNEATCMLDAPVEKIHYDENGHVCGVESDGIIARCQMIIGDSSYFTERVQCVGKVIHAVCILSHHPIPQVSNSCQIIFPKPQNHKHDIYCRVLKHNQEIAPNGKFLVSISTIAETQDPESEIKDVLALLEPIEEKFISIRMVNEPTENLNDGVFITKSYDASMHLESCVEDVEDLYEKICGEKLDFTKFQSSFLL</sequence>
<dbReference type="GO" id="GO:0005093">
    <property type="term" value="F:Rab GDP-dissociation inhibitor activity"/>
    <property type="evidence" value="ECO:0007669"/>
    <property type="project" value="InterPro"/>
</dbReference>
<dbReference type="PANTHER" id="PTHR11787">
    <property type="entry name" value="RAB GDP-DISSOCIATION INHIBITOR"/>
    <property type="match status" value="1"/>
</dbReference>
<dbReference type="AlphaFoldDB" id="D2VFY3"/>
<dbReference type="Pfam" id="PF00996">
    <property type="entry name" value="GDI"/>
    <property type="match status" value="1"/>
</dbReference>
<dbReference type="Gene3D" id="3.50.50.60">
    <property type="entry name" value="FAD/NAD(P)-binding domain"/>
    <property type="match status" value="1"/>
</dbReference>
<dbReference type="InterPro" id="IPR018203">
    <property type="entry name" value="GDP_dissociation_inhibitor"/>
</dbReference>
<gene>
    <name evidence="3" type="ORF">NAEGRDRAFT_60634</name>
</gene>
<proteinExistence type="inferred from homology"/>
<dbReference type="GO" id="GO:0007264">
    <property type="term" value="P:small GTPase-mediated signal transduction"/>
    <property type="evidence" value="ECO:0007669"/>
    <property type="project" value="InterPro"/>
</dbReference>
<evidence type="ECO:0000313" key="4">
    <source>
        <dbReference type="Proteomes" id="UP000006671"/>
    </source>
</evidence>
<evidence type="ECO:0000313" key="3">
    <source>
        <dbReference type="EMBL" id="EFC44161.1"/>
    </source>
</evidence>
<dbReference type="STRING" id="5762.D2VFY3"/>
<dbReference type="SUPFAM" id="SSF51905">
    <property type="entry name" value="FAD/NAD(P)-binding domain"/>
    <property type="match status" value="2"/>
</dbReference>
<evidence type="ECO:0000256" key="2">
    <source>
        <dbReference type="RuleBase" id="RU363124"/>
    </source>
</evidence>
<dbReference type="GeneID" id="8848144"/>
<dbReference type="VEuPathDB" id="AmoebaDB:NAEGRDRAFT_60634"/>
<keyword evidence="4" id="KW-1185">Reference proteome</keyword>
<dbReference type="KEGG" id="ngr:NAEGRDRAFT_60634"/>
<dbReference type="GO" id="GO:0016192">
    <property type="term" value="P:vesicle-mediated transport"/>
    <property type="evidence" value="ECO:0007669"/>
    <property type="project" value="TreeGrafter"/>
</dbReference>
<dbReference type="Gene3D" id="3.30.519.10">
    <property type="entry name" value="Guanine Nucleotide Dissociation Inhibitor, domain 2"/>
    <property type="match status" value="1"/>
</dbReference>
<organism evidence="4">
    <name type="scientific">Naegleria gruberi</name>
    <name type="common">Amoeba</name>
    <dbReference type="NCBI Taxonomy" id="5762"/>
    <lineage>
        <taxon>Eukaryota</taxon>
        <taxon>Discoba</taxon>
        <taxon>Heterolobosea</taxon>
        <taxon>Tetramitia</taxon>
        <taxon>Eutetramitia</taxon>
        <taxon>Vahlkampfiidae</taxon>
        <taxon>Naegleria</taxon>
    </lineage>
</organism>
<dbReference type="InterPro" id="IPR036188">
    <property type="entry name" value="FAD/NAD-bd_sf"/>
</dbReference>
<dbReference type="Gene3D" id="1.10.405.10">
    <property type="entry name" value="Guanine Nucleotide Dissociation Inhibitor, domain 1"/>
    <property type="match status" value="1"/>
</dbReference>
<dbReference type="Proteomes" id="UP000006671">
    <property type="component" value="Unassembled WGS sequence"/>
</dbReference>